<organism evidence="2">
    <name type="scientific">Arundo donax</name>
    <name type="common">Giant reed</name>
    <name type="synonym">Donax arundinaceus</name>
    <dbReference type="NCBI Taxonomy" id="35708"/>
    <lineage>
        <taxon>Eukaryota</taxon>
        <taxon>Viridiplantae</taxon>
        <taxon>Streptophyta</taxon>
        <taxon>Embryophyta</taxon>
        <taxon>Tracheophyta</taxon>
        <taxon>Spermatophyta</taxon>
        <taxon>Magnoliopsida</taxon>
        <taxon>Liliopsida</taxon>
        <taxon>Poales</taxon>
        <taxon>Poaceae</taxon>
        <taxon>PACMAD clade</taxon>
        <taxon>Arundinoideae</taxon>
        <taxon>Arundineae</taxon>
        <taxon>Arundo</taxon>
    </lineage>
</organism>
<evidence type="ECO:0000313" key="2">
    <source>
        <dbReference type="EMBL" id="JAD33245.1"/>
    </source>
</evidence>
<reference evidence="2" key="2">
    <citation type="journal article" date="2015" name="Data Brief">
        <title>Shoot transcriptome of the giant reed, Arundo donax.</title>
        <authorList>
            <person name="Barrero R.A."/>
            <person name="Guerrero F.D."/>
            <person name="Moolhuijzen P."/>
            <person name="Goolsby J.A."/>
            <person name="Tidwell J."/>
            <person name="Bellgard S.E."/>
            <person name="Bellgard M.I."/>
        </authorList>
    </citation>
    <scope>NUCLEOTIDE SEQUENCE</scope>
    <source>
        <tissue evidence="2">Shoot tissue taken approximately 20 cm above the soil surface</tissue>
    </source>
</reference>
<name>A0A0A8Z949_ARUDO</name>
<reference evidence="2" key="1">
    <citation type="submission" date="2014-09" db="EMBL/GenBank/DDBJ databases">
        <authorList>
            <person name="Magalhaes I.L.F."/>
            <person name="Oliveira U."/>
            <person name="Santos F.R."/>
            <person name="Vidigal T.H.D.A."/>
            <person name="Brescovit A.D."/>
            <person name="Santos A.J."/>
        </authorList>
    </citation>
    <scope>NUCLEOTIDE SEQUENCE</scope>
    <source>
        <tissue evidence="2">Shoot tissue taken approximately 20 cm above the soil surface</tissue>
    </source>
</reference>
<sequence length="59" mass="6455">MAPDPRSSAMSRVESAFQEHQDHQDGLINAFSSDLETIVTEGKKITNTHHMRKGSVCGA</sequence>
<accession>A0A0A8Z949</accession>
<dbReference type="AlphaFoldDB" id="A0A0A8Z949"/>
<proteinExistence type="predicted"/>
<evidence type="ECO:0000256" key="1">
    <source>
        <dbReference type="SAM" id="MobiDB-lite"/>
    </source>
</evidence>
<dbReference type="EMBL" id="GBRH01264650">
    <property type="protein sequence ID" value="JAD33245.1"/>
    <property type="molecule type" value="Transcribed_RNA"/>
</dbReference>
<feature type="region of interest" description="Disordered" evidence="1">
    <location>
        <begin position="1"/>
        <end position="26"/>
    </location>
</feature>
<protein>
    <submittedName>
        <fullName evidence="2">Uncharacterized protein</fullName>
    </submittedName>
</protein>